<dbReference type="Proteomes" id="UP001302316">
    <property type="component" value="Unassembled WGS sequence"/>
</dbReference>
<dbReference type="RefSeq" id="WP_346051668.1">
    <property type="nucleotide sequence ID" value="NZ_JAYGII010000016.1"/>
</dbReference>
<dbReference type="InterPro" id="IPR017946">
    <property type="entry name" value="PLC-like_Pdiesterase_TIM-brl"/>
</dbReference>
<dbReference type="Pfam" id="PF03009">
    <property type="entry name" value="GDPD"/>
    <property type="match status" value="1"/>
</dbReference>
<sequence length="258" mass="28809">MSSIDSDSDRPVDWLLAHRGWPGRYPENSRAGVAAVIEAGARRVEFDVQLSADRQPVVIHDDHLGRVSGRRGRVGSLSLAELEKTSIGEPERFGDRFAGECLPSLESMLELTSRTPKVQLFVELKRASLRRFGREAMVEPLLGALSRVPNPVVVISFDRRVLEMVRSRSGLPIGWVFKPWNESAQVEAGRLQPEYLFVRQDRVPAGPAPFWPGDWQWVVYGVETAATAREFRQRGTDVIETDYLPELATAISGEDKGS</sequence>
<dbReference type="InterPro" id="IPR030395">
    <property type="entry name" value="GP_PDE_dom"/>
</dbReference>
<dbReference type="SUPFAM" id="SSF51695">
    <property type="entry name" value="PLC-like phosphodiesterases"/>
    <property type="match status" value="1"/>
</dbReference>
<evidence type="ECO:0000259" key="1">
    <source>
        <dbReference type="PROSITE" id="PS51704"/>
    </source>
</evidence>
<accession>A0AAP6JIK7</accession>
<dbReference type="PROSITE" id="PS51704">
    <property type="entry name" value="GP_PDE"/>
    <property type="match status" value="1"/>
</dbReference>
<organism evidence="2 3">
    <name type="scientific">Natronospira elongata</name>
    <dbReference type="NCBI Taxonomy" id="3110268"/>
    <lineage>
        <taxon>Bacteria</taxon>
        <taxon>Pseudomonadati</taxon>
        <taxon>Pseudomonadota</taxon>
        <taxon>Gammaproteobacteria</taxon>
        <taxon>Natronospirales</taxon>
        <taxon>Natronospiraceae</taxon>
        <taxon>Natronospira</taxon>
    </lineage>
</organism>
<dbReference type="PANTHER" id="PTHR46211:SF1">
    <property type="entry name" value="GLYCEROPHOSPHODIESTER PHOSPHODIESTERASE, CYTOPLASMIC"/>
    <property type="match status" value="1"/>
</dbReference>
<name>A0AAP6JIK7_9GAMM</name>
<dbReference type="GO" id="GO:0008081">
    <property type="term" value="F:phosphoric diester hydrolase activity"/>
    <property type="evidence" value="ECO:0007669"/>
    <property type="project" value="InterPro"/>
</dbReference>
<dbReference type="GO" id="GO:0006629">
    <property type="term" value="P:lipid metabolic process"/>
    <property type="evidence" value="ECO:0007669"/>
    <property type="project" value="InterPro"/>
</dbReference>
<evidence type="ECO:0000313" key="2">
    <source>
        <dbReference type="EMBL" id="MEA5445839.1"/>
    </source>
</evidence>
<dbReference type="EMBL" id="JAYGII010000016">
    <property type="protein sequence ID" value="MEA5445839.1"/>
    <property type="molecule type" value="Genomic_DNA"/>
</dbReference>
<dbReference type="PANTHER" id="PTHR46211">
    <property type="entry name" value="GLYCEROPHOSPHORYL DIESTER PHOSPHODIESTERASE"/>
    <property type="match status" value="1"/>
</dbReference>
<feature type="domain" description="GP-PDE" evidence="1">
    <location>
        <begin position="13"/>
        <end position="251"/>
    </location>
</feature>
<protein>
    <submittedName>
        <fullName evidence="2">Glycerophosphodiester phosphodiesterase family protein</fullName>
    </submittedName>
</protein>
<dbReference type="Gene3D" id="3.20.20.190">
    <property type="entry name" value="Phosphatidylinositol (PI) phosphodiesterase"/>
    <property type="match status" value="1"/>
</dbReference>
<gene>
    <name evidence="2" type="ORF">VCB98_08410</name>
</gene>
<evidence type="ECO:0000313" key="3">
    <source>
        <dbReference type="Proteomes" id="UP001302316"/>
    </source>
</evidence>
<dbReference type="AlphaFoldDB" id="A0AAP6JIK7"/>
<keyword evidence="3" id="KW-1185">Reference proteome</keyword>
<comment type="caution">
    <text evidence="2">The sequence shown here is derived from an EMBL/GenBank/DDBJ whole genome shotgun (WGS) entry which is preliminary data.</text>
</comment>
<proteinExistence type="predicted"/>
<reference evidence="2 3" key="1">
    <citation type="submission" date="2023-12" db="EMBL/GenBank/DDBJ databases">
        <title>Whole-genome sequencing of halo(alkali)philic microorganisms from hypersaline lakes.</title>
        <authorList>
            <person name="Sorokin D.Y."/>
            <person name="Merkel A.Y."/>
            <person name="Messina E."/>
            <person name="Yakimov M."/>
        </authorList>
    </citation>
    <scope>NUCLEOTIDE SEQUENCE [LARGE SCALE GENOMIC DNA]</scope>
    <source>
        <strain evidence="2 3">AB-CW1</strain>
    </source>
</reference>